<proteinExistence type="predicted"/>
<dbReference type="PANTHER" id="PTHR33994:SF27">
    <property type="entry name" value="OS01G0771700 PROTEIN"/>
    <property type="match status" value="1"/>
</dbReference>
<evidence type="ECO:0000313" key="1">
    <source>
        <dbReference type="EMBL" id="KAF8766183.1"/>
    </source>
</evidence>
<sequence length="233" mass="25427">MGLGVDLEEAARPADYYDIFADPRDDEAPPVWGYRAPGCWSRMSVESLEDRICIPILTVTLLATVLISGACIYAAGLNPASFAGGLASYDGIDPGLPGRIVSPAFGVALRMNNTCVDRANVVVAYAGVALGWARAEPWDCEEERRTKEVEVVAKGDGVGMPEHLRDRMAEEWRRSGTLELDVEVEIFRSSDSDRAAGDFPRKVVTCKVRLDGQKSETSACEWYALEHPNDSRG</sequence>
<dbReference type="PANTHER" id="PTHR33994">
    <property type="entry name" value="OS04G0515000 PROTEIN"/>
    <property type="match status" value="1"/>
</dbReference>
<dbReference type="AlphaFoldDB" id="A0A835KQX0"/>
<dbReference type="Proteomes" id="UP000636709">
    <property type="component" value="Unassembled WGS sequence"/>
</dbReference>
<comment type="caution">
    <text evidence="1">The sequence shown here is derived from an EMBL/GenBank/DDBJ whole genome shotgun (WGS) entry which is preliminary data.</text>
</comment>
<protein>
    <submittedName>
        <fullName evidence="1">Uncharacterized protein</fullName>
    </submittedName>
</protein>
<name>A0A835KQX0_9POAL</name>
<dbReference type="EMBL" id="JACEFO010000520">
    <property type="protein sequence ID" value="KAF8766183.1"/>
    <property type="molecule type" value="Genomic_DNA"/>
</dbReference>
<reference evidence="1" key="1">
    <citation type="submission" date="2020-07" db="EMBL/GenBank/DDBJ databases">
        <title>Genome sequence and genetic diversity analysis of an under-domesticated orphan crop, white fonio (Digitaria exilis).</title>
        <authorList>
            <person name="Bennetzen J.L."/>
            <person name="Chen S."/>
            <person name="Ma X."/>
            <person name="Wang X."/>
            <person name="Yssel A.E.J."/>
            <person name="Chaluvadi S.R."/>
            <person name="Johnson M."/>
            <person name="Gangashetty P."/>
            <person name="Hamidou F."/>
            <person name="Sanogo M.D."/>
            <person name="Zwaenepoel A."/>
            <person name="Wallace J."/>
            <person name="Van De Peer Y."/>
            <person name="Van Deynze A."/>
        </authorList>
    </citation>
    <scope>NUCLEOTIDE SEQUENCE</scope>
    <source>
        <tissue evidence="1">Leaves</tissue>
    </source>
</reference>
<gene>
    <name evidence="1" type="ORF">HU200_007687</name>
</gene>
<organism evidence="1 2">
    <name type="scientific">Digitaria exilis</name>
    <dbReference type="NCBI Taxonomy" id="1010633"/>
    <lineage>
        <taxon>Eukaryota</taxon>
        <taxon>Viridiplantae</taxon>
        <taxon>Streptophyta</taxon>
        <taxon>Embryophyta</taxon>
        <taxon>Tracheophyta</taxon>
        <taxon>Spermatophyta</taxon>
        <taxon>Magnoliopsida</taxon>
        <taxon>Liliopsida</taxon>
        <taxon>Poales</taxon>
        <taxon>Poaceae</taxon>
        <taxon>PACMAD clade</taxon>
        <taxon>Panicoideae</taxon>
        <taxon>Panicodae</taxon>
        <taxon>Paniceae</taxon>
        <taxon>Anthephorinae</taxon>
        <taxon>Digitaria</taxon>
    </lineage>
</organism>
<keyword evidence="2" id="KW-1185">Reference proteome</keyword>
<evidence type="ECO:0000313" key="2">
    <source>
        <dbReference type="Proteomes" id="UP000636709"/>
    </source>
</evidence>
<accession>A0A835KQX0</accession>
<dbReference type="OrthoDB" id="685418at2759"/>